<dbReference type="SUPFAM" id="SSF56300">
    <property type="entry name" value="Metallo-dependent phosphatases"/>
    <property type="match status" value="1"/>
</dbReference>
<dbReference type="Proteomes" id="UP000317036">
    <property type="component" value="Unassembled WGS sequence"/>
</dbReference>
<dbReference type="RefSeq" id="WP_144845607.1">
    <property type="nucleotide sequence ID" value="NZ_VNJI01000008.1"/>
</dbReference>
<reference evidence="1 2" key="1">
    <citation type="submission" date="2019-07" db="EMBL/GenBank/DDBJ databases">
        <authorList>
            <person name="Kim J."/>
        </authorList>
    </citation>
    <scope>NUCLEOTIDE SEQUENCE [LARGE SCALE GENOMIC DNA]</scope>
    <source>
        <strain evidence="1 2">JC52</strain>
    </source>
</reference>
<evidence type="ECO:0000313" key="2">
    <source>
        <dbReference type="Proteomes" id="UP000317036"/>
    </source>
</evidence>
<name>A0A559KEC1_9BACL</name>
<evidence type="ECO:0008006" key="3">
    <source>
        <dbReference type="Google" id="ProtNLM"/>
    </source>
</evidence>
<sequence>MSNDDFESSVLNIPHKRGFKTISQLTILYTSDIHGYVYPTTYADRNLSDNGLSGLLTLKETLLQVGQHLLLLDGGDLIQGSPLTFYRIETSSEQIKSEVDYVIVLYHGGFEADLETGVRTEATVGENQGYQLL</sequence>
<keyword evidence="2" id="KW-1185">Reference proteome</keyword>
<dbReference type="OrthoDB" id="9801679at2"/>
<accession>A0A559KEC1</accession>
<dbReference type="EMBL" id="VNJI01000008">
    <property type="protein sequence ID" value="TVY10477.1"/>
    <property type="molecule type" value="Genomic_DNA"/>
</dbReference>
<organism evidence="1 2">
    <name type="scientific">Paenibacillus cremeus</name>
    <dbReference type="NCBI Taxonomy" id="2163881"/>
    <lineage>
        <taxon>Bacteria</taxon>
        <taxon>Bacillati</taxon>
        <taxon>Bacillota</taxon>
        <taxon>Bacilli</taxon>
        <taxon>Bacillales</taxon>
        <taxon>Paenibacillaceae</taxon>
        <taxon>Paenibacillus</taxon>
    </lineage>
</organism>
<protein>
    <recommendedName>
        <fullName evidence="3">2',3'-cyclic-nucleotide 2'-phosphodiesterase</fullName>
    </recommendedName>
</protein>
<proteinExistence type="predicted"/>
<dbReference type="InterPro" id="IPR029052">
    <property type="entry name" value="Metallo-depent_PP-like"/>
</dbReference>
<evidence type="ECO:0000313" key="1">
    <source>
        <dbReference type="EMBL" id="TVY10477.1"/>
    </source>
</evidence>
<gene>
    <name evidence="1" type="ORF">FPZ49_08780</name>
</gene>
<dbReference type="AlphaFoldDB" id="A0A559KEC1"/>
<comment type="caution">
    <text evidence="1">The sequence shown here is derived from an EMBL/GenBank/DDBJ whole genome shotgun (WGS) entry which is preliminary data.</text>
</comment>
<dbReference type="Gene3D" id="3.60.21.10">
    <property type="match status" value="1"/>
</dbReference>